<protein>
    <recommendedName>
        <fullName evidence="1 3">chorismate mutase</fullName>
        <ecNumber evidence="1 3">5.4.99.5</ecNumber>
    </recommendedName>
</protein>
<feature type="binding site" evidence="2">
    <location>
        <position position="89"/>
    </location>
    <ligand>
        <name>prephenate</name>
        <dbReference type="ChEBI" id="CHEBI:29934"/>
    </ligand>
</feature>
<organism evidence="4 5">
    <name type="scientific">Alkalihalophilus marmarensis DSM 21297</name>
    <dbReference type="NCBI Taxonomy" id="1188261"/>
    <lineage>
        <taxon>Bacteria</taxon>
        <taxon>Bacillati</taxon>
        <taxon>Bacillota</taxon>
        <taxon>Bacilli</taxon>
        <taxon>Bacillales</taxon>
        <taxon>Bacillaceae</taxon>
        <taxon>Alkalihalophilus</taxon>
    </lineage>
</organism>
<dbReference type="GO" id="GO:0008652">
    <property type="term" value="P:amino acid biosynthetic process"/>
    <property type="evidence" value="ECO:0007669"/>
    <property type="project" value="UniProtKB-UniRule"/>
</dbReference>
<dbReference type="GO" id="GO:0004106">
    <property type="term" value="F:chorismate mutase activity"/>
    <property type="evidence" value="ECO:0007669"/>
    <property type="project" value="UniProtKB-UniRule"/>
</dbReference>
<dbReference type="UniPathway" id="UPA00120">
    <property type="reaction ID" value="UER00203"/>
</dbReference>
<accession>U6SR31</accession>
<keyword evidence="3" id="KW-0413">Isomerase</keyword>
<comment type="catalytic activity">
    <reaction evidence="3">
        <text>chorismate = prephenate</text>
        <dbReference type="Rhea" id="RHEA:13897"/>
        <dbReference type="ChEBI" id="CHEBI:29748"/>
        <dbReference type="ChEBI" id="CHEBI:29934"/>
        <dbReference type="EC" id="5.4.99.5"/>
    </reaction>
</comment>
<dbReference type="PATRIC" id="fig|1188261.3.peg.817"/>
<proteinExistence type="predicted"/>
<comment type="caution">
    <text evidence="4">The sequence shown here is derived from an EMBL/GenBank/DDBJ whole genome shotgun (WGS) entry which is preliminary data.</text>
</comment>
<sequence length="126" mass="14132">MIRGIRGATTVVRDEEEEILDVTEELLHEMIAQNSFQAEDVAQVLITVTEDLSAAFPAKALRRFSDWTYVPVVCAREIPVPGSLEKCIRLLVTVNTSLTQDKINHVYLREAKKLRPDLANGNKLAN</sequence>
<dbReference type="GO" id="GO:0046417">
    <property type="term" value="P:chorismate metabolic process"/>
    <property type="evidence" value="ECO:0007669"/>
    <property type="project" value="TreeGrafter"/>
</dbReference>
<dbReference type="Proteomes" id="UP000017170">
    <property type="component" value="Unassembled WGS sequence"/>
</dbReference>
<reference evidence="4 5" key="1">
    <citation type="journal article" date="2013" name="Genome Announc.">
        <title>Genome Sequence of the Extreme Obligate Alkaliphile Bacillus marmarensis Strain DSM 21297.</title>
        <authorList>
            <person name="Wernick D.G."/>
            <person name="Choi K.Y."/>
            <person name="Tat C.A."/>
            <person name="Lafontaine Rivera J.G."/>
            <person name="Liao J.C."/>
        </authorList>
    </citation>
    <scope>NUCLEOTIDE SEQUENCE [LARGE SCALE GENOMIC DNA]</scope>
    <source>
        <strain evidence="4 5">DSM 21297</strain>
    </source>
</reference>
<dbReference type="PROSITE" id="PS51167">
    <property type="entry name" value="CHORISMATE_MUT_1"/>
    <property type="match status" value="1"/>
</dbReference>
<name>U6SR31_9BACI</name>
<dbReference type="CDD" id="cd02185">
    <property type="entry name" value="AroH"/>
    <property type="match status" value="1"/>
</dbReference>
<dbReference type="EC" id="5.4.99.5" evidence="1 3"/>
<dbReference type="NCBIfam" id="TIGR01796">
    <property type="entry name" value="CM_mono_aroH"/>
    <property type="match status" value="1"/>
</dbReference>
<dbReference type="AlphaFoldDB" id="U6SR31"/>
<evidence type="ECO:0000313" key="5">
    <source>
        <dbReference type="Proteomes" id="UP000017170"/>
    </source>
</evidence>
<dbReference type="Pfam" id="PF07736">
    <property type="entry name" value="CM_1"/>
    <property type="match status" value="1"/>
</dbReference>
<dbReference type="PIRSF" id="PIRSF005965">
    <property type="entry name" value="Chor_mut_AroH"/>
    <property type="match status" value="1"/>
</dbReference>
<dbReference type="PANTHER" id="PTHR21164:SF0">
    <property type="entry name" value="CHORISMATE MUTASE AROH"/>
    <property type="match status" value="1"/>
</dbReference>
<dbReference type="InterPro" id="IPR008243">
    <property type="entry name" value="Chorismate_mutase_AroH"/>
</dbReference>
<dbReference type="RefSeq" id="WP_022627158.1">
    <property type="nucleotide sequence ID" value="NZ_ATAE01000008.1"/>
</dbReference>
<evidence type="ECO:0000256" key="2">
    <source>
        <dbReference type="PIRSR" id="PIRSR005965-1"/>
    </source>
</evidence>
<evidence type="ECO:0000256" key="3">
    <source>
        <dbReference type="PROSITE-ProRule" id="PRU00514"/>
    </source>
</evidence>
<evidence type="ECO:0000313" key="4">
    <source>
        <dbReference type="EMBL" id="ERN54184.1"/>
    </source>
</evidence>
<evidence type="ECO:0000256" key="1">
    <source>
        <dbReference type="NCBIfam" id="TIGR01796"/>
    </source>
</evidence>
<keyword evidence="2 3" id="KW-0057">Aromatic amino acid biosynthesis</keyword>
<keyword evidence="5" id="KW-1185">Reference proteome</keyword>
<gene>
    <name evidence="4" type="ORF">A33I_07100</name>
</gene>
<feature type="binding site" evidence="2">
    <location>
        <position position="6"/>
    </location>
    <ligand>
        <name>prephenate</name>
        <dbReference type="ChEBI" id="CHEBI:29934"/>
    </ligand>
</feature>
<feature type="binding site" evidence="2">
    <location>
        <position position="107"/>
    </location>
    <ligand>
        <name>prephenate</name>
        <dbReference type="ChEBI" id="CHEBI:29934"/>
    </ligand>
</feature>
<dbReference type="EMBL" id="ATAE01000008">
    <property type="protein sequence ID" value="ERN54184.1"/>
    <property type="molecule type" value="Genomic_DNA"/>
</dbReference>
<dbReference type="SUPFAM" id="SSF55298">
    <property type="entry name" value="YjgF-like"/>
    <property type="match status" value="1"/>
</dbReference>
<dbReference type="PANTHER" id="PTHR21164">
    <property type="entry name" value="CHORISMATE MUTASE"/>
    <property type="match status" value="1"/>
</dbReference>
<dbReference type="InterPro" id="IPR035959">
    <property type="entry name" value="RutC-like_sf"/>
</dbReference>
<dbReference type="GO" id="GO:0009073">
    <property type="term" value="P:aromatic amino acid family biosynthetic process"/>
    <property type="evidence" value="ECO:0007669"/>
    <property type="project" value="UniProtKB-UniRule"/>
</dbReference>
<keyword evidence="2 3" id="KW-0028">Amino-acid biosynthesis</keyword>
<dbReference type="Gene3D" id="3.30.1330.40">
    <property type="entry name" value="RutC-like"/>
    <property type="match status" value="1"/>
</dbReference>